<dbReference type="EMBL" id="KZ819301">
    <property type="protein sequence ID" value="PWN96000.1"/>
    <property type="molecule type" value="Genomic_DNA"/>
</dbReference>
<dbReference type="Gene3D" id="3.40.50.300">
    <property type="entry name" value="P-loop containing nucleotide triphosphate hydrolases"/>
    <property type="match status" value="1"/>
</dbReference>
<feature type="non-terminal residue" evidence="2">
    <location>
        <position position="188"/>
    </location>
</feature>
<dbReference type="InterPro" id="IPR027417">
    <property type="entry name" value="P-loop_NTPase"/>
</dbReference>
<dbReference type="RefSeq" id="XP_025596279.1">
    <property type="nucleotide sequence ID" value="XM_025739879.1"/>
</dbReference>
<dbReference type="GO" id="GO:0003677">
    <property type="term" value="F:DNA binding"/>
    <property type="evidence" value="ECO:0007669"/>
    <property type="project" value="TreeGrafter"/>
</dbReference>
<evidence type="ECO:0000313" key="3">
    <source>
        <dbReference type="Proteomes" id="UP000245946"/>
    </source>
</evidence>
<feature type="domain" description="AAA+ ATPase" evidence="1">
    <location>
        <begin position="1"/>
        <end position="166"/>
    </location>
</feature>
<gene>
    <name evidence="2" type="ORF">FA09DRAFT_284986</name>
</gene>
<dbReference type="Pfam" id="PF00004">
    <property type="entry name" value="AAA"/>
    <property type="match status" value="1"/>
</dbReference>
<dbReference type="GO" id="GO:0016887">
    <property type="term" value="F:ATP hydrolysis activity"/>
    <property type="evidence" value="ECO:0007669"/>
    <property type="project" value="InterPro"/>
</dbReference>
<dbReference type="Proteomes" id="UP000245946">
    <property type="component" value="Unassembled WGS sequence"/>
</dbReference>
<dbReference type="AlphaFoldDB" id="A0A316Z2I5"/>
<dbReference type="InterPro" id="IPR003593">
    <property type="entry name" value="AAA+_ATPase"/>
</dbReference>
<evidence type="ECO:0000313" key="2">
    <source>
        <dbReference type="EMBL" id="PWN96000.1"/>
    </source>
</evidence>
<proteinExistence type="predicted"/>
<dbReference type="GeneID" id="37267425"/>
<name>A0A316Z2I5_9BASI</name>
<sequence>LRNCIVLVGPSGVGKTAAAYACAAELGFEVFELYPGMKRRSGKDVESAVGALGKNHMVGAGGSGGGAGSGRPAHALAALMRGAAATESASCEQTKVAAAKQAQARQSLILLEEVDVLYEEDKGFWSAVIELAADSRRPLVLTCNDLSLLPLSELPIQTVLYFSAPPPELAVPYLQLIALAEGHMLDVD</sequence>
<keyword evidence="3" id="KW-1185">Reference proteome</keyword>
<accession>A0A316Z2I5</accession>
<dbReference type="GO" id="GO:0005524">
    <property type="term" value="F:ATP binding"/>
    <property type="evidence" value="ECO:0007669"/>
    <property type="project" value="InterPro"/>
</dbReference>
<dbReference type="SMART" id="SM00382">
    <property type="entry name" value="AAA"/>
    <property type="match status" value="1"/>
</dbReference>
<dbReference type="PANTHER" id="PTHR23389:SF21">
    <property type="entry name" value="ATPASE FAMILY AAA DOMAIN-CONTAINING PROTEIN 5"/>
    <property type="match status" value="1"/>
</dbReference>
<feature type="non-terminal residue" evidence="2">
    <location>
        <position position="1"/>
    </location>
</feature>
<evidence type="ECO:0000259" key="1">
    <source>
        <dbReference type="SMART" id="SM00382"/>
    </source>
</evidence>
<dbReference type="OrthoDB" id="9996895at2759"/>
<dbReference type="SUPFAM" id="SSF52540">
    <property type="entry name" value="P-loop containing nucleoside triphosphate hydrolases"/>
    <property type="match status" value="1"/>
</dbReference>
<dbReference type="InterPro" id="IPR003959">
    <property type="entry name" value="ATPase_AAA_core"/>
</dbReference>
<protein>
    <recommendedName>
        <fullName evidence="1">AAA+ ATPase domain-containing protein</fullName>
    </recommendedName>
</protein>
<organism evidence="2 3">
    <name type="scientific">Tilletiopsis washingtonensis</name>
    <dbReference type="NCBI Taxonomy" id="58919"/>
    <lineage>
        <taxon>Eukaryota</taxon>
        <taxon>Fungi</taxon>
        <taxon>Dikarya</taxon>
        <taxon>Basidiomycota</taxon>
        <taxon>Ustilaginomycotina</taxon>
        <taxon>Exobasidiomycetes</taxon>
        <taxon>Entylomatales</taxon>
        <taxon>Entylomatales incertae sedis</taxon>
        <taxon>Tilletiopsis</taxon>
    </lineage>
</organism>
<dbReference type="PANTHER" id="PTHR23389">
    <property type="entry name" value="CHROMOSOME TRANSMISSION FIDELITY FACTOR 18"/>
    <property type="match status" value="1"/>
</dbReference>
<reference evidence="2 3" key="1">
    <citation type="journal article" date="2018" name="Mol. Biol. Evol.">
        <title>Broad Genomic Sampling Reveals a Smut Pathogenic Ancestry of the Fungal Clade Ustilaginomycotina.</title>
        <authorList>
            <person name="Kijpornyongpan T."/>
            <person name="Mondo S.J."/>
            <person name="Barry K."/>
            <person name="Sandor L."/>
            <person name="Lee J."/>
            <person name="Lipzen A."/>
            <person name="Pangilinan J."/>
            <person name="LaButti K."/>
            <person name="Hainaut M."/>
            <person name="Henrissat B."/>
            <person name="Grigoriev I.V."/>
            <person name="Spatafora J.W."/>
            <person name="Aime M.C."/>
        </authorList>
    </citation>
    <scope>NUCLEOTIDE SEQUENCE [LARGE SCALE GENOMIC DNA]</scope>
    <source>
        <strain evidence="2 3">MCA 4186</strain>
    </source>
</reference>
<dbReference type="STRING" id="58919.A0A316Z2I5"/>
<dbReference type="GO" id="GO:0005634">
    <property type="term" value="C:nucleus"/>
    <property type="evidence" value="ECO:0007669"/>
    <property type="project" value="TreeGrafter"/>
</dbReference>